<reference evidence="1 2" key="2">
    <citation type="submission" date="2018-11" db="EMBL/GenBank/DDBJ databases">
        <authorList>
            <consortium name="Pathogen Informatics"/>
        </authorList>
    </citation>
    <scope>NUCLEOTIDE SEQUENCE [LARGE SCALE GENOMIC DNA]</scope>
</reference>
<sequence>MPYYFDSEVPVARRRAGKDLRVYRLRYGFSGPAVISKYVYEPESHYTMKRFIGHNGTLQSYENMAIPPPLQKIDPFGIEGFNQLYSVNKQKRWQVLEIARNDIAALQRDSTPVTEAAERGKRNGDRSAIIPVGLWTIMASNEFVFPVTKEFNVLRDPDPSVKLRVTVMGLPINSKFWSHSPENRVTRPEIGWLSEYHTVDQNGRVISGKTKRTSFSAIRKGENPSRRRKGRLIRPFVHTPVEMPVPVEEQNEIVLWERQAHIIYQKQDAYIPKRMVNTTDKMLVMFDLHSSSNFYLFKIVYERVLGSVEGMQSV</sequence>
<dbReference type="Proteomes" id="UP000050794">
    <property type="component" value="Unassembled WGS sequence"/>
</dbReference>
<gene>
    <name evidence="1" type="ORF">TCNE_LOCUS18586</name>
</gene>
<proteinExistence type="predicted"/>
<dbReference type="AlphaFoldDB" id="A0A183VCW6"/>
<protein>
    <submittedName>
        <fullName evidence="3">Cap</fullName>
    </submittedName>
</protein>
<dbReference type="WBParaSite" id="TCNE_0001859001-mRNA-1">
    <property type="protein sequence ID" value="TCNE_0001859001-mRNA-1"/>
    <property type="gene ID" value="TCNE_0001859001"/>
</dbReference>
<dbReference type="EMBL" id="UYWY01025707">
    <property type="protein sequence ID" value="VDM49907.1"/>
    <property type="molecule type" value="Genomic_DNA"/>
</dbReference>
<keyword evidence="2" id="KW-1185">Reference proteome</keyword>
<accession>A0A183VCW6</accession>
<evidence type="ECO:0000313" key="1">
    <source>
        <dbReference type="EMBL" id="VDM49907.1"/>
    </source>
</evidence>
<name>A0A183VCW6_TOXCA</name>
<reference evidence="3" key="1">
    <citation type="submission" date="2016-06" db="UniProtKB">
        <authorList>
            <consortium name="WormBaseParasite"/>
        </authorList>
    </citation>
    <scope>IDENTIFICATION</scope>
</reference>
<evidence type="ECO:0000313" key="2">
    <source>
        <dbReference type="Proteomes" id="UP000050794"/>
    </source>
</evidence>
<evidence type="ECO:0000313" key="3">
    <source>
        <dbReference type="WBParaSite" id="TCNE_0001859001-mRNA-1"/>
    </source>
</evidence>
<organism evidence="2 3">
    <name type="scientific">Toxocara canis</name>
    <name type="common">Canine roundworm</name>
    <dbReference type="NCBI Taxonomy" id="6265"/>
    <lineage>
        <taxon>Eukaryota</taxon>
        <taxon>Metazoa</taxon>
        <taxon>Ecdysozoa</taxon>
        <taxon>Nematoda</taxon>
        <taxon>Chromadorea</taxon>
        <taxon>Rhabditida</taxon>
        <taxon>Spirurina</taxon>
        <taxon>Ascaridomorpha</taxon>
        <taxon>Ascaridoidea</taxon>
        <taxon>Toxocaridae</taxon>
        <taxon>Toxocara</taxon>
    </lineage>
</organism>